<dbReference type="InterPro" id="IPR013151">
    <property type="entry name" value="Immunoglobulin_dom"/>
</dbReference>
<dbReference type="InterPro" id="IPR003598">
    <property type="entry name" value="Ig_sub2"/>
</dbReference>
<dbReference type="InterPro" id="IPR013098">
    <property type="entry name" value="Ig_I-set"/>
</dbReference>
<dbReference type="FunFam" id="2.60.40.10:FF:000032">
    <property type="entry name" value="palladin isoform X1"/>
    <property type="match status" value="1"/>
</dbReference>
<dbReference type="InterPro" id="IPR003599">
    <property type="entry name" value="Ig_sub"/>
</dbReference>
<proteinExistence type="predicted"/>
<dbReference type="WBParaSite" id="jg11830">
    <property type="protein sequence ID" value="jg11830"/>
    <property type="gene ID" value="jg11830"/>
</dbReference>
<evidence type="ECO:0000259" key="5">
    <source>
        <dbReference type="PROSITE" id="PS50835"/>
    </source>
</evidence>
<feature type="domain" description="Ig-like" evidence="5">
    <location>
        <begin position="258"/>
        <end position="343"/>
    </location>
</feature>
<dbReference type="Pfam" id="PF07679">
    <property type="entry name" value="I-set"/>
    <property type="match status" value="3"/>
</dbReference>
<evidence type="ECO:0000256" key="2">
    <source>
        <dbReference type="ARBA" id="ARBA00022737"/>
    </source>
</evidence>
<keyword evidence="2" id="KW-0677">Repeat</keyword>
<organism evidence="6 7">
    <name type="scientific">Ditylenchus dipsaci</name>
    <dbReference type="NCBI Taxonomy" id="166011"/>
    <lineage>
        <taxon>Eukaryota</taxon>
        <taxon>Metazoa</taxon>
        <taxon>Ecdysozoa</taxon>
        <taxon>Nematoda</taxon>
        <taxon>Chromadorea</taxon>
        <taxon>Rhabditida</taxon>
        <taxon>Tylenchina</taxon>
        <taxon>Tylenchomorpha</taxon>
        <taxon>Sphaerularioidea</taxon>
        <taxon>Anguinidae</taxon>
        <taxon>Anguininae</taxon>
        <taxon>Ditylenchus</taxon>
    </lineage>
</organism>
<feature type="domain" description="Ig-like" evidence="5">
    <location>
        <begin position="168"/>
        <end position="253"/>
    </location>
</feature>
<reference evidence="7" key="1">
    <citation type="submission" date="2022-11" db="UniProtKB">
        <authorList>
            <consortium name="WormBaseParasite"/>
        </authorList>
    </citation>
    <scope>IDENTIFICATION</scope>
</reference>
<dbReference type="FunFam" id="2.60.40.10:FF:000107">
    <property type="entry name" value="Myosin, light chain kinase a"/>
    <property type="match status" value="2"/>
</dbReference>
<dbReference type="PANTHER" id="PTHR45080:SF8">
    <property type="entry name" value="IG-LIKE DOMAIN-CONTAINING PROTEIN"/>
    <property type="match status" value="1"/>
</dbReference>
<keyword evidence="6" id="KW-1185">Reference proteome</keyword>
<dbReference type="SMART" id="SM00409">
    <property type="entry name" value="IG"/>
    <property type="match status" value="5"/>
</dbReference>
<dbReference type="InterPro" id="IPR007110">
    <property type="entry name" value="Ig-like_dom"/>
</dbReference>
<feature type="domain" description="Ig-like" evidence="5">
    <location>
        <begin position="348"/>
        <end position="434"/>
    </location>
</feature>
<protein>
    <submittedName>
        <fullName evidence="7">Ig-like domain-containing protein</fullName>
    </submittedName>
</protein>
<dbReference type="GO" id="GO:0005886">
    <property type="term" value="C:plasma membrane"/>
    <property type="evidence" value="ECO:0007669"/>
    <property type="project" value="TreeGrafter"/>
</dbReference>
<dbReference type="CDD" id="cd00096">
    <property type="entry name" value="Ig"/>
    <property type="match status" value="2"/>
</dbReference>
<feature type="domain" description="Ig-like" evidence="5">
    <location>
        <begin position="1"/>
        <end position="78"/>
    </location>
</feature>
<evidence type="ECO:0000256" key="3">
    <source>
        <dbReference type="ARBA" id="ARBA00023157"/>
    </source>
</evidence>
<keyword evidence="3" id="KW-1015">Disulfide bond</keyword>
<dbReference type="SUPFAM" id="SSF48726">
    <property type="entry name" value="Immunoglobulin"/>
    <property type="match status" value="5"/>
</dbReference>
<dbReference type="GO" id="GO:0007156">
    <property type="term" value="P:homophilic cell adhesion via plasma membrane adhesion molecules"/>
    <property type="evidence" value="ECO:0007669"/>
    <property type="project" value="TreeGrafter"/>
</dbReference>
<name>A0A915CRG9_9BILA</name>
<evidence type="ECO:0000313" key="7">
    <source>
        <dbReference type="WBParaSite" id="jg11830"/>
    </source>
</evidence>
<sequence length="451" mass="49915">MAERITATAYQSVNLTCSVESRTPFTVYWLYGSVVIGGPLFYQHTDTSIWTIDAVTPAHRGHYICQVASTAGNHSAVTYLDSKEPPPHITATRNESVILRGTAYLHCRTQSIEQAQIRWIRKGVHIGNSAKIYMSPNGTLRILDSTHEDAGAYICRASYRLFECDGGPEARIYPTEVYVAKDSMFNLSCHVRGVPQPDVAWYFDGMKIVPDSKFYVNYKNELLVSDVESDDIGVYECRATNPAGIKTDYATVRLAIPPEVHITQDRQMITRGDLVIIDCRVIVGTPAPKISWYKNGREIASDRYLVIQEGRLTIRTAEESDAGTYACKAENMAGSDIKPVSLAIGSAPSIVPSPEHVYVNIDRSVSLQCRALGVPKPTISWLKNGVPISDFGDHFVILPDDSLLLQAVQLEDQARYSCVAKNSFGDQQRQTLLTVTGLVSPILAHVPRRCN</sequence>
<dbReference type="InterPro" id="IPR013783">
    <property type="entry name" value="Ig-like_fold"/>
</dbReference>
<dbReference type="Pfam" id="PF00047">
    <property type="entry name" value="ig"/>
    <property type="match status" value="1"/>
</dbReference>
<dbReference type="PANTHER" id="PTHR45080">
    <property type="entry name" value="CONTACTIN 5"/>
    <property type="match status" value="1"/>
</dbReference>
<evidence type="ECO:0000256" key="1">
    <source>
        <dbReference type="ARBA" id="ARBA00022729"/>
    </source>
</evidence>
<accession>A0A915CRG9</accession>
<evidence type="ECO:0000256" key="4">
    <source>
        <dbReference type="ARBA" id="ARBA00023319"/>
    </source>
</evidence>
<dbReference type="PROSITE" id="PS50835">
    <property type="entry name" value="IG_LIKE"/>
    <property type="match status" value="5"/>
</dbReference>
<keyword evidence="4" id="KW-0393">Immunoglobulin domain</keyword>
<keyword evidence="1" id="KW-0732">Signal</keyword>
<dbReference type="InterPro" id="IPR036179">
    <property type="entry name" value="Ig-like_dom_sf"/>
</dbReference>
<dbReference type="Pfam" id="PF13927">
    <property type="entry name" value="Ig_3"/>
    <property type="match status" value="1"/>
</dbReference>
<dbReference type="AlphaFoldDB" id="A0A915CRG9"/>
<dbReference type="Gene3D" id="2.60.40.10">
    <property type="entry name" value="Immunoglobulins"/>
    <property type="match status" value="5"/>
</dbReference>
<dbReference type="SMART" id="SM00408">
    <property type="entry name" value="IGc2"/>
    <property type="match status" value="5"/>
</dbReference>
<dbReference type="InterPro" id="IPR050958">
    <property type="entry name" value="Cell_Adh-Cytoskel_Orgn"/>
</dbReference>
<evidence type="ECO:0000313" key="6">
    <source>
        <dbReference type="Proteomes" id="UP000887574"/>
    </source>
</evidence>
<dbReference type="Proteomes" id="UP000887574">
    <property type="component" value="Unplaced"/>
</dbReference>
<feature type="domain" description="Ig-like" evidence="5">
    <location>
        <begin position="87"/>
        <end position="158"/>
    </location>
</feature>